<sequence length="146" mass="15524">MFTNQIQAAVASLAFIALVAGCGDGNQRQGVEVHGDVTLDGNPVSEGTIELIPLDGGVAAGASISNGTYRIEAKKGPRPGQYTAEVRSTIATGRMIPGTLGEESIEERVSIVPARYNEASELRLTIDDADEDRHDFRLTSQPQAER</sequence>
<dbReference type="Proteomes" id="UP000317093">
    <property type="component" value="Chromosome"/>
</dbReference>
<dbReference type="RefSeq" id="WP_145255840.1">
    <property type="nucleotide sequence ID" value="NZ_CP036279.1"/>
</dbReference>
<evidence type="ECO:0000313" key="2">
    <source>
        <dbReference type="Proteomes" id="UP000317093"/>
    </source>
</evidence>
<gene>
    <name evidence="1" type="ORF">Pan216_11050</name>
</gene>
<proteinExistence type="predicted"/>
<dbReference type="AlphaFoldDB" id="A0A518AZW6"/>
<accession>A0A518AZW6</accession>
<evidence type="ECO:0008006" key="3">
    <source>
        <dbReference type="Google" id="ProtNLM"/>
    </source>
</evidence>
<reference evidence="1 2" key="1">
    <citation type="submission" date="2019-02" db="EMBL/GenBank/DDBJ databases">
        <title>Deep-cultivation of Planctomycetes and their phenomic and genomic characterization uncovers novel biology.</title>
        <authorList>
            <person name="Wiegand S."/>
            <person name="Jogler M."/>
            <person name="Boedeker C."/>
            <person name="Pinto D."/>
            <person name="Vollmers J."/>
            <person name="Rivas-Marin E."/>
            <person name="Kohn T."/>
            <person name="Peeters S.H."/>
            <person name="Heuer A."/>
            <person name="Rast P."/>
            <person name="Oberbeckmann S."/>
            <person name="Bunk B."/>
            <person name="Jeske O."/>
            <person name="Meyerdierks A."/>
            <person name="Storesund J.E."/>
            <person name="Kallscheuer N."/>
            <person name="Luecker S."/>
            <person name="Lage O.M."/>
            <person name="Pohl T."/>
            <person name="Merkel B.J."/>
            <person name="Hornburger P."/>
            <person name="Mueller R.-W."/>
            <person name="Bruemmer F."/>
            <person name="Labrenz M."/>
            <person name="Spormann A.M."/>
            <person name="Op den Camp H."/>
            <person name="Overmann J."/>
            <person name="Amann R."/>
            <person name="Jetten M.S.M."/>
            <person name="Mascher T."/>
            <person name="Medema M.H."/>
            <person name="Devos D.P."/>
            <person name="Kaster A.-K."/>
            <person name="Ovreas L."/>
            <person name="Rohde M."/>
            <person name="Galperin M.Y."/>
            <person name="Jogler C."/>
        </authorList>
    </citation>
    <scope>NUCLEOTIDE SEQUENCE [LARGE SCALE GENOMIC DNA]</scope>
    <source>
        <strain evidence="1 2">Pan216</strain>
    </source>
</reference>
<dbReference type="EMBL" id="CP036279">
    <property type="protein sequence ID" value="QDU60266.1"/>
    <property type="molecule type" value="Genomic_DNA"/>
</dbReference>
<organism evidence="1 2">
    <name type="scientific">Kolteria novifilia</name>
    <dbReference type="NCBI Taxonomy" id="2527975"/>
    <lineage>
        <taxon>Bacteria</taxon>
        <taxon>Pseudomonadati</taxon>
        <taxon>Planctomycetota</taxon>
        <taxon>Planctomycetia</taxon>
        <taxon>Kolteriales</taxon>
        <taxon>Kolteriaceae</taxon>
        <taxon>Kolteria</taxon>
    </lineage>
</organism>
<evidence type="ECO:0000313" key="1">
    <source>
        <dbReference type="EMBL" id="QDU60266.1"/>
    </source>
</evidence>
<name>A0A518AZW6_9BACT</name>
<dbReference type="KEGG" id="knv:Pan216_11050"/>
<keyword evidence="2" id="KW-1185">Reference proteome</keyword>
<dbReference type="OrthoDB" id="289368at2"/>
<protein>
    <recommendedName>
        <fullName evidence="3">Carboxypeptidase regulatory-like domain-containing protein</fullName>
    </recommendedName>
</protein>